<gene>
    <name evidence="2" type="ORF">FUAX_48850</name>
</gene>
<accession>A0AAU9CWV5</accession>
<reference evidence="2 3" key="1">
    <citation type="submission" date="2021-12" db="EMBL/GenBank/DDBJ databases">
        <title>Genome sequencing of bacteria with rrn-lacking chromosome and rrn-plasmid.</title>
        <authorList>
            <person name="Anda M."/>
            <person name="Iwasaki W."/>
        </authorList>
    </citation>
    <scope>NUCLEOTIDE SEQUENCE [LARGE SCALE GENOMIC DNA]</scope>
    <source>
        <strain evidence="2 3">DSM 100852</strain>
        <plasmid evidence="2 3">pFA4</plasmid>
    </source>
</reference>
<evidence type="ECO:0000313" key="2">
    <source>
        <dbReference type="EMBL" id="BDD12453.1"/>
    </source>
</evidence>
<keyword evidence="2" id="KW-0614">Plasmid</keyword>
<proteinExistence type="predicted"/>
<evidence type="ECO:0000256" key="1">
    <source>
        <dbReference type="SAM" id="MobiDB-lite"/>
    </source>
</evidence>
<keyword evidence="3" id="KW-1185">Reference proteome</keyword>
<protein>
    <submittedName>
        <fullName evidence="2">Uncharacterized protein</fullName>
    </submittedName>
</protein>
<dbReference type="Proteomes" id="UP001348817">
    <property type="component" value="Plasmid pFA4"/>
</dbReference>
<evidence type="ECO:0000313" key="3">
    <source>
        <dbReference type="Proteomes" id="UP001348817"/>
    </source>
</evidence>
<name>A0AAU9CWV5_9BACT</name>
<dbReference type="RefSeq" id="WP_338395589.1">
    <property type="nucleotide sequence ID" value="NZ_AP025318.1"/>
</dbReference>
<dbReference type="EMBL" id="AP025318">
    <property type="protein sequence ID" value="BDD12453.1"/>
    <property type="molecule type" value="Genomic_DNA"/>
</dbReference>
<sequence length="645" mass="74862">MFSDQSHRPKKTRNEPSSDCGSRMPPVQAYMYMGYDRESGYFPVGKSARFESLVLDSADYKFGHDLHTQTIFDDESYLLEIKDVEGGEIRQTDKNDDASMFAPTLKASYGADLAVEDTDEAKVFYATEEKAAESNRVFRDKGGDLELWQDKSSGISVPDMFGMERNELFLTGVSYRGDRERVGKYSDCSAFVQNVLGYSYGRCREVVLEQVDMTYNLLEKARVPLSFGTENRLADYFVNREAPSPRGCAAFVSLDERADCTEVVRSFREMEEDDKARRSHALGVNNYVYPNVGEGFMMTGITGERISKTLDPHQYPDSYEEHLENEGIRVRGSLADCYTTRWNMHNAGVVARSGVDFVTMENYTRSYMPDFYVIQEFNAFFCGSEAFRKYLEEYFRRKDALGRPFQFSYKTETRRRAQNIKILLRKLSELQELGGRAQRRLDSLAKIDMTRLEKEDQNRLFHFKMYGVEDRQDFHGAKMGIISGVPMAVRVRVDFETAKQNCLDRVHKSETKLDKAFATPGFMPGLPQYEEKLTEFRRTYKDAVPYLERGIQRARNQEELRRTMLTFKRFKKESKDLTKSLVVLTAERYDLELKEDFFHTSTPLSLWIKNIKDNPQMTKELECIRDNYGRPYWAFHEPKLSLSFN</sequence>
<feature type="region of interest" description="Disordered" evidence="1">
    <location>
        <begin position="1"/>
        <end position="24"/>
    </location>
</feature>
<dbReference type="AlphaFoldDB" id="A0AAU9CWV5"/>
<geneLocation type="plasmid" evidence="2 3">
    <name>pFA4</name>
</geneLocation>
<dbReference type="KEGG" id="fax:FUAX_48850"/>
<organism evidence="2 3">
    <name type="scientific">Fulvitalea axinellae</name>
    <dbReference type="NCBI Taxonomy" id="1182444"/>
    <lineage>
        <taxon>Bacteria</taxon>
        <taxon>Pseudomonadati</taxon>
        <taxon>Bacteroidota</taxon>
        <taxon>Cytophagia</taxon>
        <taxon>Cytophagales</taxon>
        <taxon>Persicobacteraceae</taxon>
        <taxon>Fulvitalea</taxon>
    </lineage>
</organism>